<evidence type="ECO:0000256" key="4">
    <source>
        <dbReference type="ARBA" id="ARBA00022670"/>
    </source>
</evidence>
<keyword evidence="17" id="KW-1185">Reference proteome</keyword>
<dbReference type="InterPro" id="IPR034197">
    <property type="entry name" value="Peptidases_S8_3"/>
</dbReference>
<dbReference type="CDD" id="cd04852">
    <property type="entry name" value="Peptidases_S8_3"/>
    <property type="match status" value="1"/>
</dbReference>
<dbReference type="InterPro" id="IPR037045">
    <property type="entry name" value="S8pro/Inhibitor_I9_sf"/>
</dbReference>
<evidence type="ECO:0000256" key="9">
    <source>
        <dbReference type="PIRSR" id="PIRSR615500-1"/>
    </source>
</evidence>
<dbReference type="Pfam" id="PF17766">
    <property type="entry name" value="fn3_6"/>
    <property type="match status" value="1"/>
</dbReference>
<evidence type="ECO:0000256" key="8">
    <source>
        <dbReference type="ARBA" id="ARBA00023180"/>
    </source>
</evidence>
<feature type="active site" description="Charge relay system" evidence="9 10">
    <location>
        <position position="623"/>
    </location>
</feature>
<dbReference type="PROSITE" id="PS00137">
    <property type="entry name" value="SUBTILASE_HIS"/>
    <property type="match status" value="1"/>
</dbReference>
<protein>
    <recommendedName>
        <fullName evidence="18">Subtilisin-like protease SBT2.4</fullName>
    </recommendedName>
</protein>
<evidence type="ECO:0008006" key="18">
    <source>
        <dbReference type="Google" id="ProtNLM"/>
    </source>
</evidence>
<feature type="domain" description="Peptidase S8/S53" evidence="13">
    <location>
        <begin position="174"/>
        <end position="660"/>
    </location>
</feature>
<keyword evidence="5" id="KW-0732">Signal</keyword>
<evidence type="ECO:0000256" key="2">
    <source>
        <dbReference type="ARBA" id="ARBA00011073"/>
    </source>
</evidence>
<dbReference type="Gene3D" id="3.50.30.30">
    <property type="match status" value="1"/>
</dbReference>
<feature type="transmembrane region" description="Helical" evidence="12">
    <location>
        <begin position="20"/>
        <end position="43"/>
    </location>
</feature>
<dbReference type="InterPro" id="IPR023827">
    <property type="entry name" value="Peptidase_S8_Asp-AS"/>
</dbReference>
<comment type="caution">
    <text evidence="16">The sequence shown here is derived from an EMBL/GenBank/DDBJ whole genome shotgun (WGS) entry which is preliminary data.</text>
</comment>
<dbReference type="GO" id="GO:0006508">
    <property type="term" value="P:proteolysis"/>
    <property type="evidence" value="ECO:0007669"/>
    <property type="project" value="UniProtKB-KW"/>
</dbReference>
<evidence type="ECO:0000256" key="12">
    <source>
        <dbReference type="SAM" id="Phobius"/>
    </source>
</evidence>
<sequence>MIDKTHDSCDMSPSMAKRSSAASIALQSLVIIISMFLVCIACFQVEKKEEEDRFIYLVLLEGHGAAFHEDSLRNYPTREASMAHAKRLLESHDLFLQTTLDSGSYNKLHSFKHHINGFAVHTTPSQAARLRGRPGVKLVEKDTGAKLMTTYTPEFLNLRKGIWTQEAGGERNAGEGVVIGFVDSGINPLHPSFAYDPNQPFTSNLSHFVGACETGPLFPASSCNGKIVSARYFSAGAEAAATLNASLDLLSPFDTDGHGSHVASIAAGNAGVPVVVNDFFYGQASGMAPCARIAVYKAIYPSVGTIADVIAAIDHAVLDGVDILTLSIGPHNPPKDTLTFLTMFDISMLFAQRAGVLVVQAAGNKGPASSTVESFSPWTVGVAACSTDRRYPGSLLLGNGTIVDGVGLSGPSFGNGTILQKLVLAKDALKVDGTFPRTPEYVEECQHPEAFDPNIVFGSVILCTYSQGFYNGTSTLGAIIDTSKALGFAAYILAANPNYGDYIAEPIPLDVPGIMIPLVADTKVILQHYEDNTKRDENGTATQFCARAAVGEGRVASFTGRSPVVSRFSSRGPDIIDTKRNLADILKPDILAPGHQIWGAWSQFSACQPTMTGHNFALLSGTSMAAPHVAGIAALIKQYNPQWTPSMIASAMSTTSTRHDNLGEVMMAEGFETNSLQPSTPFEHGAGIVNPNLAIDPGLVLASGFPDYISFLCSLPNIDPDVITAATGEPCNNHSFVYPHNLNLPSVTISALKGSASVRRTVMNVGNNTETYLVSVRPPNGTTVNLCPTWFTISPQGTQDLEIQLTVIQSMENFSFGDIVLTGSLNHIVRITLSVIPVSI</sequence>
<dbReference type="Gene3D" id="3.30.70.80">
    <property type="entry name" value="Peptidase S8 propeptide/proteinase inhibitor I9"/>
    <property type="match status" value="1"/>
</dbReference>
<organism evidence="16 17">
    <name type="scientific">Crotalaria pallida</name>
    <name type="common">Smooth rattlebox</name>
    <name type="synonym">Crotalaria striata</name>
    <dbReference type="NCBI Taxonomy" id="3830"/>
    <lineage>
        <taxon>Eukaryota</taxon>
        <taxon>Viridiplantae</taxon>
        <taxon>Streptophyta</taxon>
        <taxon>Embryophyta</taxon>
        <taxon>Tracheophyta</taxon>
        <taxon>Spermatophyta</taxon>
        <taxon>Magnoliopsida</taxon>
        <taxon>eudicotyledons</taxon>
        <taxon>Gunneridae</taxon>
        <taxon>Pentapetalae</taxon>
        <taxon>rosids</taxon>
        <taxon>fabids</taxon>
        <taxon>Fabales</taxon>
        <taxon>Fabaceae</taxon>
        <taxon>Papilionoideae</taxon>
        <taxon>50 kb inversion clade</taxon>
        <taxon>genistoids sensu lato</taxon>
        <taxon>core genistoids</taxon>
        <taxon>Crotalarieae</taxon>
        <taxon>Crotalaria</taxon>
    </lineage>
</organism>
<dbReference type="EMBL" id="JAYWIO010000001">
    <property type="protein sequence ID" value="KAK7292434.1"/>
    <property type="molecule type" value="Genomic_DNA"/>
</dbReference>
<dbReference type="InterPro" id="IPR041469">
    <property type="entry name" value="Subtilisin-like_FN3"/>
</dbReference>
<comment type="similarity">
    <text evidence="2 10 11">Belongs to the peptidase S8 family.</text>
</comment>
<dbReference type="InterPro" id="IPR000209">
    <property type="entry name" value="Peptidase_S8/S53_dom"/>
</dbReference>
<evidence type="ECO:0000313" key="17">
    <source>
        <dbReference type="Proteomes" id="UP001372338"/>
    </source>
</evidence>
<dbReference type="SUPFAM" id="SSF52743">
    <property type="entry name" value="Subtilisin-like"/>
    <property type="match status" value="1"/>
</dbReference>
<comment type="subcellular location">
    <subcellularLocation>
        <location evidence="1">Secreted</location>
    </subcellularLocation>
</comment>
<evidence type="ECO:0000256" key="3">
    <source>
        <dbReference type="ARBA" id="ARBA00022525"/>
    </source>
</evidence>
<dbReference type="GO" id="GO:0005576">
    <property type="term" value="C:extracellular region"/>
    <property type="evidence" value="ECO:0007669"/>
    <property type="project" value="UniProtKB-SubCell"/>
</dbReference>
<feature type="domain" description="Inhibitor I9" evidence="14">
    <location>
        <begin position="85"/>
        <end position="147"/>
    </location>
</feature>
<dbReference type="CDD" id="cd02120">
    <property type="entry name" value="PA_subtilisin_like"/>
    <property type="match status" value="1"/>
</dbReference>
<keyword evidence="12" id="KW-0472">Membrane</keyword>
<reference evidence="16 17" key="1">
    <citation type="submission" date="2024-01" db="EMBL/GenBank/DDBJ databases">
        <title>The genomes of 5 underutilized Papilionoideae crops provide insights into root nodulation and disease resistanc.</title>
        <authorList>
            <person name="Yuan L."/>
        </authorList>
    </citation>
    <scope>NUCLEOTIDE SEQUENCE [LARGE SCALE GENOMIC DNA]</scope>
    <source>
        <strain evidence="16">ZHUSHIDOU_FW_LH</strain>
        <tissue evidence="16">Leaf</tissue>
    </source>
</reference>
<evidence type="ECO:0000256" key="10">
    <source>
        <dbReference type="PROSITE-ProRule" id="PRU01240"/>
    </source>
</evidence>
<evidence type="ECO:0000259" key="15">
    <source>
        <dbReference type="Pfam" id="PF17766"/>
    </source>
</evidence>
<name>A0AAN9J807_CROPI</name>
<feature type="active site" description="Charge relay system" evidence="9 10">
    <location>
        <position position="183"/>
    </location>
</feature>
<dbReference type="GO" id="GO:0004252">
    <property type="term" value="F:serine-type endopeptidase activity"/>
    <property type="evidence" value="ECO:0007669"/>
    <property type="project" value="UniProtKB-UniRule"/>
</dbReference>
<dbReference type="Gene3D" id="3.40.50.200">
    <property type="entry name" value="Peptidase S8/S53 domain"/>
    <property type="match status" value="1"/>
</dbReference>
<evidence type="ECO:0000259" key="13">
    <source>
        <dbReference type="Pfam" id="PF00082"/>
    </source>
</evidence>
<dbReference type="InterPro" id="IPR045051">
    <property type="entry name" value="SBT"/>
</dbReference>
<dbReference type="InterPro" id="IPR010259">
    <property type="entry name" value="S8pro/Inhibitor_I9"/>
</dbReference>
<dbReference type="SUPFAM" id="SSF54897">
    <property type="entry name" value="Protease propeptides/inhibitors"/>
    <property type="match status" value="1"/>
</dbReference>
<keyword evidence="3" id="KW-0964">Secreted</keyword>
<keyword evidence="12" id="KW-0812">Transmembrane</keyword>
<evidence type="ECO:0000259" key="14">
    <source>
        <dbReference type="Pfam" id="PF05922"/>
    </source>
</evidence>
<dbReference type="AlphaFoldDB" id="A0AAN9J807"/>
<dbReference type="InterPro" id="IPR023828">
    <property type="entry name" value="Peptidase_S8_Ser-AS"/>
</dbReference>
<dbReference type="PANTHER" id="PTHR10795">
    <property type="entry name" value="PROPROTEIN CONVERTASE SUBTILISIN/KEXIN"/>
    <property type="match status" value="1"/>
</dbReference>
<feature type="domain" description="Subtilisin-like protease fibronectin type-III" evidence="15">
    <location>
        <begin position="741"/>
        <end position="835"/>
    </location>
</feature>
<proteinExistence type="inferred from homology"/>
<dbReference type="PROSITE" id="PS00136">
    <property type="entry name" value="SUBTILASE_ASP"/>
    <property type="match status" value="1"/>
</dbReference>
<evidence type="ECO:0000256" key="6">
    <source>
        <dbReference type="ARBA" id="ARBA00022801"/>
    </source>
</evidence>
<dbReference type="InterPro" id="IPR015500">
    <property type="entry name" value="Peptidase_S8_subtilisin-rel"/>
</dbReference>
<keyword evidence="6 10" id="KW-0378">Hydrolase</keyword>
<evidence type="ECO:0000256" key="11">
    <source>
        <dbReference type="RuleBase" id="RU003355"/>
    </source>
</evidence>
<dbReference type="Pfam" id="PF05922">
    <property type="entry name" value="Inhibitor_I9"/>
    <property type="match status" value="1"/>
</dbReference>
<accession>A0AAN9J807</accession>
<gene>
    <name evidence="16" type="ORF">RIF29_08214</name>
</gene>
<evidence type="ECO:0000256" key="5">
    <source>
        <dbReference type="ARBA" id="ARBA00022729"/>
    </source>
</evidence>
<dbReference type="InterPro" id="IPR022398">
    <property type="entry name" value="Peptidase_S8_His-AS"/>
</dbReference>
<keyword evidence="12" id="KW-1133">Transmembrane helix</keyword>
<dbReference type="Pfam" id="PF00082">
    <property type="entry name" value="Peptidase_S8"/>
    <property type="match status" value="1"/>
</dbReference>
<dbReference type="PROSITE" id="PS00138">
    <property type="entry name" value="SUBTILASE_SER"/>
    <property type="match status" value="1"/>
</dbReference>
<dbReference type="Gene3D" id="2.60.40.2310">
    <property type="match status" value="1"/>
</dbReference>
<evidence type="ECO:0000256" key="7">
    <source>
        <dbReference type="ARBA" id="ARBA00022825"/>
    </source>
</evidence>
<evidence type="ECO:0000256" key="1">
    <source>
        <dbReference type="ARBA" id="ARBA00004613"/>
    </source>
</evidence>
<dbReference type="InterPro" id="IPR036852">
    <property type="entry name" value="Peptidase_S8/S53_dom_sf"/>
</dbReference>
<feature type="active site" description="Charge relay system" evidence="9 10">
    <location>
        <position position="258"/>
    </location>
</feature>
<keyword evidence="4 10" id="KW-0645">Protease</keyword>
<evidence type="ECO:0000313" key="16">
    <source>
        <dbReference type="EMBL" id="KAK7292434.1"/>
    </source>
</evidence>
<dbReference type="PRINTS" id="PR00723">
    <property type="entry name" value="SUBTILISIN"/>
</dbReference>
<dbReference type="Proteomes" id="UP001372338">
    <property type="component" value="Unassembled WGS sequence"/>
</dbReference>
<dbReference type="PROSITE" id="PS51892">
    <property type="entry name" value="SUBTILASE"/>
    <property type="match status" value="1"/>
</dbReference>
<keyword evidence="7 10" id="KW-0720">Serine protease</keyword>
<keyword evidence="8" id="KW-0325">Glycoprotein</keyword>